<evidence type="ECO:0000256" key="2">
    <source>
        <dbReference type="ARBA" id="ARBA00023125"/>
    </source>
</evidence>
<comment type="caution">
    <text evidence="5">The sequence shown here is derived from an EMBL/GenBank/DDBJ whole genome shotgun (WGS) entry which is preliminary data.</text>
</comment>
<evidence type="ECO:0000313" key="5">
    <source>
        <dbReference type="EMBL" id="MFJ4084775.1"/>
    </source>
</evidence>
<keyword evidence="2" id="KW-0238">DNA-binding</keyword>
<dbReference type="Pfam" id="PF00392">
    <property type="entry name" value="GntR"/>
    <property type="match status" value="1"/>
</dbReference>
<evidence type="ECO:0000256" key="3">
    <source>
        <dbReference type="ARBA" id="ARBA00023163"/>
    </source>
</evidence>
<dbReference type="PRINTS" id="PR00035">
    <property type="entry name" value="HTHGNTR"/>
</dbReference>
<evidence type="ECO:0000256" key="1">
    <source>
        <dbReference type="ARBA" id="ARBA00023015"/>
    </source>
</evidence>
<dbReference type="SUPFAM" id="SSF46785">
    <property type="entry name" value="Winged helix' DNA-binding domain"/>
    <property type="match status" value="1"/>
</dbReference>
<keyword evidence="1" id="KW-0805">Transcription regulation</keyword>
<dbReference type="Proteomes" id="UP001617511">
    <property type="component" value="Unassembled WGS sequence"/>
</dbReference>
<dbReference type="InterPro" id="IPR036388">
    <property type="entry name" value="WH-like_DNA-bd_sf"/>
</dbReference>
<sequence>MSEGHTGEVGGRSFERVAGELRERMASGRYPLNSFLPPQRELADEFGVSRDTVQRVLKELKSEGWIESRQGASCRVVTPQHHSPASSRRSDRMATLGSLMSAAFEHREVTLDVYTLTSESLEVHIRLQAERIRSGEIAPERIALRVLLPSESLELPYPRALYAADAPHLRDRFRTITQRSTESLSHVLRDLEAAKLVPTVEFHIRHAPLTPTFKLYVINGVEVLHGLYQVVERELVLDSGEQVRALDVLGLGATLTRHVEDDEDSAGSVFVDTMRKWYESVWDLLHETR</sequence>
<gene>
    <name evidence="5" type="ORF">ACIP2Z_38265</name>
</gene>
<dbReference type="SMART" id="SM00345">
    <property type="entry name" value="HTH_GNTR"/>
    <property type="match status" value="1"/>
</dbReference>
<evidence type="ECO:0000313" key="6">
    <source>
        <dbReference type="Proteomes" id="UP001617511"/>
    </source>
</evidence>
<dbReference type="Gene3D" id="1.10.10.10">
    <property type="entry name" value="Winged helix-like DNA-binding domain superfamily/Winged helix DNA-binding domain"/>
    <property type="match status" value="1"/>
</dbReference>
<dbReference type="EMBL" id="JBIVGG010000021">
    <property type="protein sequence ID" value="MFJ4084775.1"/>
    <property type="molecule type" value="Genomic_DNA"/>
</dbReference>
<dbReference type="InterPro" id="IPR000524">
    <property type="entry name" value="Tscrpt_reg_HTH_GntR"/>
</dbReference>
<evidence type="ECO:0000259" key="4">
    <source>
        <dbReference type="PROSITE" id="PS50949"/>
    </source>
</evidence>
<accession>A0ABW8FRP8</accession>
<proteinExistence type="predicted"/>
<dbReference type="InterPro" id="IPR050679">
    <property type="entry name" value="Bact_HTH_transcr_reg"/>
</dbReference>
<dbReference type="RefSeq" id="WP_402076169.1">
    <property type="nucleotide sequence ID" value="NZ_JBIVGG010000021.1"/>
</dbReference>
<organism evidence="5 6">
    <name type="scientific">Streptomyces iakyrus</name>
    <dbReference type="NCBI Taxonomy" id="68219"/>
    <lineage>
        <taxon>Bacteria</taxon>
        <taxon>Bacillati</taxon>
        <taxon>Actinomycetota</taxon>
        <taxon>Actinomycetes</taxon>
        <taxon>Kitasatosporales</taxon>
        <taxon>Streptomycetaceae</taxon>
        <taxon>Streptomyces</taxon>
    </lineage>
</organism>
<name>A0ABW8FRP8_9ACTN</name>
<feature type="domain" description="HTH gntR-type" evidence="4">
    <location>
        <begin position="11"/>
        <end position="79"/>
    </location>
</feature>
<dbReference type="InterPro" id="IPR036390">
    <property type="entry name" value="WH_DNA-bd_sf"/>
</dbReference>
<dbReference type="CDD" id="cd07377">
    <property type="entry name" value="WHTH_GntR"/>
    <property type="match status" value="1"/>
</dbReference>
<protein>
    <submittedName>
        <fullName evidence="5">GntR family transcriptional regulator</fullName>
    </submittedName>
</protein>
<dbReference type="PROSITE" id="PS50949">
    <property type="entry name" value="HTH_GNTR"/>
    <property type="match status" value="1"/>
</dbReference>
<reference evidence="5 6" key="1">
    <citation type="submission" date="2024-10" db="EMBL/GenBank/DDBJ databases">
        <title>The Natural Products Discovery Center: Release of the First 8490 Sequenced Strains for Exploring Actinobacteria Biosynthetic Diversity.</title>
        <authorList>
            <person name="Kalkreuter E."/>
            <person name="Kautsar S.A."/>
            <person name="Yang D."/>
            <person name="Bader C.D."/>
            <person name="Teijaro C.N."/>
            <person name="Fluegel L."/>
            <person name="Davis C.M."/>
            <person name="Simpson J.R."/>
            <person name="Lauterbach L."/>
            <person name="Steele A.D."/>
            <person name="Gui C."/>
            <person name="Meng S."/>
            <person name="Li G."/>
            <person name="Viehrig K."/>
            <person name="Ye F."/>
            <person name="Su P."/>
            <person name="Kiefer A.F."/>
            <person name="Nichols A."/>
            <person name="Cepeda A.J."/>
            <person name="Yan W."/>
            <person name="Fan B."/>
            <person name="Jiang Y."/>
            <person name="Adhikari A."/>
            <person name="Zheng C.-J."/>
            <person name="Schuster L."/>
            <person name="Cowan T.M."/>
            <person name="Smanski M.J."/>
            <person name="Chevrette M.G."/>
            <person name="De Carvalho L.P.S."/>
            <person name="Shen B."/>
        </authorList>
    </citation>
    <scope>NUCLEOTIDE SEQUENCE [LARGE SCALE GENOMIC DNA]</scope>
    <source>
        <strain evidence="5 6">NPDC089932</strain>
    </source>
</reference>
<dbReference type="PANTHER" id="PTHR44846">
    <property type="entry name" value="MANNOSYL-D-GLYCERATE TRANSPORT/METABOLISM SYSTEM REPRESSOR MNGR-RELATED"/>
    <property type="match status" value="1"/>
</dbReference>
<keyword evidence="6" id="KW-1185">Reference proteome</keyword>
<keyword evidence="3" id="KW-0804">Transcription</keyword>